<protein>
    <submittedName>
        <fullName evidence="4">Aminotransferase class I/II-fold pyridoxal phosphate-dependent enzyme</fullName>
    </submittedName>
</protein>
<feature type="domain" description="Aminotransferase class I/classII large" evidence="3">
    <location>
        <begin position="16"/>
        <end position="348"/>
    </location>
</feature>
<dbReference type="Gene3D" id="3.90.1150.10">
    <property type="entry name" value="Aspartate Aminotransferase, domain 1"/>
    <property type="match status" value="1"/>
</dbReference>
<comment type="caution">
    <text evidence="4">The sequence shown here is derived from an EMBL/GenBank/DDBJ whole genome shotgun (WGS) entry which is preliminary data.</text>
</comment>
<proteinExistence type="predicted"/>
<name>A0A9J6P1W5_9CLOT</name>
<evidence type="ECO:0000259" key="3">
    <source>
        <dbReference type="Pfam" id="PF00155"/>
    </source>
</evidence>
<accession>A0A9J6P1W5</accession>
<dbReference type="InterPro" id="IPR004839">
    <property type="entry name" value="Aminotransferase_I/II_large"/>
</dbReference>
<keyword evidence="4" id="KW-0032">Aminotransferase</keyword>
<keyword evidence="5" id="KW-1185">Reference proteome</keyword>
<comment type="cofactor">
    <cofactor evidence="1">
        <name>pyridoxal 5'-phosphate</name>
        <dbReference type="ChEBI" id="CHEBI:597326"/>
    </cofactor>
</comment>
<evidence type="ECO:0000256" key="1">
    <source>
        <dbReference type="ARBA" id="ARBA00001933"/>
    </source>
</evidence>
<dbReference type="GO" id="GO:0030170">
    <property type="term" value="F:pyridoxal phosphate binding"/>
    <property type="evidence" value="ECO:0007669"/>
    <property type="project" value="InterPro"/>
</dbReference>
<dbReference type="SUPFAM" id="SSF53383">
    <property type="entry name" value="PLP-dependent transferases"/>
    <property type="match status" value="1"/>
</dbReference>
<dbReference type="InterPro" id="IPR015422">
    <property type="entry name" value="PyrdxlP-dep_Trfase_small"/>
</dbReference>
<dbReference type="PANTHER" id="PTHR42885:SF1">
    <property type="entry name" value="THREONINE-PHOSPHATE DECARBOXYLASE"/>
    <property type="match status" value="1"/>
</dbReference>
<evidence type="ECO:0000313" key="4">
    <source>
        <dbReference type="EMBL" id="MCM1990531.1"/>
    </source>
</evidence>
<dbReference type="PANTHER" id="PTHR42885">
    <property type="entry name" value="HISTIDINOL-PHOSPHATE AMINOTRANSFERASE-RELATED"/>
    <property type="match status" value="1"/>
</dbReference>
<dbReference type="InterPro" id="IPR015421">
    <property type="entry name" value="PyrdxlP-dep_Trfase_major"/>
</dbReference>
<dbReference type="EMBL" id="JAGSOJ010000002">
    <property type="protein sequence ID" value="MCM1990531.1"/>
    <property type="molecule type" value="Genomic_DNA"/>
</dbReference>
<evidence type="ECO:0000313" key="5">
    <source>
        <dbReference type="Proteomes" id="UP001056429"/>
    </source>
</evidence>
<dbReference type="CDD" id="cd00609">
    <property type="entry name" value="AAT_like"/>
    <property type="match status" value="1"/>
</dbReference>
<dbReference type="AlphaFoldDB" id="A0A9J6P1W5"/>
<organism evidence="4 5">
    <name type="scientific">Oceanirhabdus seepicola</name>
    <dbReference type="NCBI Taxonomy" id="2828781"/>
    <lineage>
        <taxon>Bacteria</taxon>
        <taxon>Bacillati</taxon>
        <taxon>Bacillota</taxon>
        <taxon>Clostridia</taxon>
        <taxon>Eubacteriales</taxon>
        <taxon>Clostridiaceae</taxon>
        <taxon>Oceanirhabdus</taxon>
    </lineage>
</organism>
<dbReference type="GO" id="GO:0008483">
    <property type="term" value="F:transaminase activity"/>
    <property type="evidence" value="ECO:0007669"/>
    <property type="project" value="UniProtKB-KW"/>
</dbReference>
<dbReference type="Pfam" id="PF00155">
    <property type="entry name" value="Aminotran_1_2"/>
    <property type="match status" value="1"/>
</dbReference>
<dbReference type="InterPro" id="IPR015424">
    <property type="entry name" value="PyrdxlP-dep_Trfase"/>
</dbReference>
<keyword evidence="4" id="KW-0808">Transferase</keyword>
<dbReference type="Proteomes" id="UP001056429">
    <property type="component" value="Unassembled WGS sequence"/>
</dbReference>
<evidence type="ECO:0000256" key="2">
    <source>
        <dbReference type="ARBA" id="ARBA00022898"/>
    </source>
</evidence>
<gene>
    <name evidence="4" type="ORF">KDK92_12435</name>
</gene>
<dbReference type="Gene3D" id="3.40.640.10">
    <property type="entry name" value="Type I PLP-dependent aspartate aminotransferase-like (Major domain)"/>
    <property type="match status" value="1"/>
</dbReference>
<reference evidence="4" key="2">
    <citation type="submission" date="2021-04" db="EMBL/GenBank/DDBJ databases">
        <authorList>
            <person name="Dong X."/>
        </authorList>
    </citation>
    <scope>NUCLEOTIDE SEQUENCE</scope>
    <source>
        <strain evidence="4">ZWT</strain>
    </source>
</reference>
<keyword evidence="2" id="KW-0663">Pyridoxal phosphate</keyword>
<reference evidence="4" key="1">
    <citation type="journal article" date="2021" name="mSystems">
        <title>Bacteria and Archaea Synergistically Convert Glycine Betaine to Biogenic Methane in the Formosa Cold Seep of the South China Sea.</title>
        <authorList>
            <person name="Li L."/>
            <person name="Zhang W."/>
            <person name="Zhang S."/>
            <person name="Song L."/>
            <person name="Sun Q."/>
            <person name="Zhang H."/>
            <person name="Xiang H."/>
            <person name="Dong X."/>
        </authorList>
    </citation>
    <scope>NUCLEOTIDE SEQUENCE</scope>
    <source>
        <strain evidence="4">ZWT</strain>
    </source>
</reference>
<sequence length="354" mass="40750">MHGGDIYTEGKLKGQELIDFSSNINPLGVPESFKKSLDEALKNVVNYPDIKYRMVRESLSRYEGINEDLFLLGNGAAEIIDLSISTLKSILIPAPSFAEYHLSAEKWGVHIEYFHMKEKKNEDGTYSMYIDYEKLLQELDGVEGVILANPNNPDGSVLDKESVKKILQHCQKTGKKVIIDEAFIHFTLLEDQSLVKWVNEFSCLLVIKALTKYYGMPGIRFGYGITSSKEMRDEIEKKQNPWNINSFAVEAVKSVLFDDDYNKKSIEWLENTREPFVKRLMGFSVFNKVYRTLGNYVLCELNGITSKEFYDACLERGFLIRNADNYRGLSEYNIRLAIKDKDRNEKLFDMLNNL</sequence>